<name>A0ABQ8YMU3_9EUKA</name>
<dbReference type="Pfam" id="PF24681">
    <property type="entry name" value="Kelch_KLHDC2_KLHL20_DRC7"/>
    <property type="match status" value="1"/>
</dbReference>
<gene>
    <name evidence="4" type="ORF">M0813_19685</name>
</gene>
<feature type="compositionally biased region" description="Acidic residues" evidence="3">
    <location>
        <begin position="147"/>
        <end position="167"/>
    </location>
</feature>
<keyword evidence="1" id="KW-0880">Kelch repeat</keyword>
<feature type="region of interest" description="Disordered" evidence="3">
    <location>
        <begin position="458"/>
        <end position="496"/>
    </location>
</feature>
<feature type="compositionally biased region" description="Basic residues" evidence="3">
    <location>
        <begin position="756"/>
        <end position="765"/>
    </location>
</feature>
<evidence type="ECO:0000313" key="5">
    <source>
        <dbReference type="Proteomes" id="UP001150062"/>
    </source>
</evidence>
<feature type="compositionally biased region" description="Basic residues" evidence="3">
    <location>
        <begin position="176"/>
        <end position="185"/>
    </location>
</feature>
<organism evidence="4 5">
    <name type="scientific">Anaeramoeba flamelloides</name>
    <dbReference type="NCBI Taxonomy" id="1746091"/>
    <lineage>
        <taxon>Eukaryota</taxon>
        <taxon>Metamonada</taxon>
        <taxon>Anaeramoebidae</taxon>
        <taxon>Anaeramoeba</taxon>
    </lineage>
</organism>
<dbReference type="SUPFAM" id="SSF54695">
    <property type="entry name" value="POZ domain"/>
    <property type="match status" value="1"/>
</dbReference>
<proteinExistence type="predicted"/>
<reference evidence="4" key="1">
    <citation type="submission" date="2022-08" db="EMBL/GenBank/DDBJ databases">
        <title>Novel sulfate-reducing endosymbionts in the free-living metamonad Anaeramoeba.</title>
        <authorList>
            <person name="Jerlstrom-Hultqvist J."/>
            <person name="Cepicka I."/>
            <person name="Gallot-Lavallee L."/>
            <person name="Salas-Leiva D."/>
            <person name="Curtis B.A."/>
            <person name="Zahonova K."/>
            <person name="Pipaliya S."/>
            <person name="Dacks J."/>
            <person name="Roger A.J."/>
        </authorList>
    </citation>
    <scope>NUCLEOTIDE SEQUENCE</scope>
    <source>
        <strain evidence="4">Schooner1</strain>
    </source>
</reference>
<keyword evidence="5" id="KW-1185">Reference proteome</keyword>
<feature type="region of interest" description="Disordered" evidence="3">
    <location>
        <begin position="752"/>
        <end position="817"/>
    </location>
</feature>
<feature type="compositionally biased region" description="Low complexity" evidence="3">
    <location>
        <begin position="136"/>
        <end position="146"/>
    </location>
</feature>
<dbReference type="SUPFAM" id="SSF117281">
    <property type="entry name" value="Kelch motif"/>
    <property type="match status" value="2"/>
</dbReference>
<comment type="caution">
    <text evidence="4">The sequence shown here is derived from an EMBL/GenBank/DDBJ whole genome shotgun (WGS) entry which is preliminary data.</text>
</comment>
<feature type="region of interest" description="Disordered" evidence="3">
    <location>
        <begin position="251"/>
        <end position="273"/>
    </location>
</feature>
<evidence type="ECO:0000256" key="1">
    <source>
        <dbReference type="ARBA" id="ARBA00022441"/>
    </source>
</evidence>
<dbReference type="InterPro" id="IPR011333">
    <property type="entry name" value="SKP1/BTB/POZ_sf"/>
</dbReference>
<evidence type="ECO:0000256" key="2">
    <source>
        <dbReference type="ARBA" id="ARBA00022737"/>
    </source>
</evidence>
<dbReference type="InterPro" id="IPR015915">
    <property type="entry name" value="Kelch-typ_b-propeller"/>
</dbReference>
<dbReference type="PANTHER" id="PTHR46093:SF18">
    <property type="entry name" value="FIBRONECTIN TYPE-III DOMAIN-CONTAINING PROTEIN"/>
    <property type="match status" value="1"/>
</dbReference>
<protein>
    <submittedName>
        <fullName evidence="4">Leucine-zipper-like transcriptional regulator 1</fullName>
    </submittedName>
</protein>
<accession>A0ABQ8YMU3</accession>
<dbReference type="Gene3D" id="3.30.710.10">
    <property type="entry name" value="Potassium Channel Kv1.1, Chain A"/>
    <property type="match status" value="1"/>
</dbReference>
<dbReference type="EMBL" id="JAOAOG010000140">
    <property type="protein sequence ID" value="KAJ6245926.1"/>
    <property type="molecule type" value="Genomic_DNA"/>
</dbReference>
<sequence length="990" mass="116256">MSKKKRKIKNILWSKEKEIKHEGREGCSSVVVGDLVYLYGGFLSPPKSKCTTDLFCYNIALRTIKLMKPRGKTMPPATIGHTMIFFDDKLWIYGGQTTEKGKIFITNKIHYFDLLKNKWKQAEPLNENNSKKKKLLISSSSQSSSYEESEEEKEEEEESDQISEENEKEEKEKVKEKKKQTKKDRKKFELPSLTGSSSVLYKNEMIIVGGFDGKKHNDQIYSYNLANNHFKQLQFNYYQPLGEIKIEDKNQNDLDNSNSENEEVLENVELDENDEKSNSNRFRARYCHSSCLIGDTMFIYGGRNSLEEFSTLYQFNIPDQTYFCSKIVHGKNPTGFTDQKMVTISESRICVIGYHENLKITTAYLYNPILMSWKCLGGTKQFIADGNTLFTWGNNIFSFGGNLGKNIFRLDLDQPYSEKTLTDKNLKLLGKDMIKFWKKLQNLENNYNIYFNENKKKNENENENENENKNKNENENKNKNENENKNKNEMDIENTERLKEKKKEKIKKIRKNFNLIKIEVKNNKIIYFYKPIVKIRFPIFFDDKEAILNQFKKLTFNSAKIFFKFLLSDKIYLSTKNVTNKQIKNLFQILIFCIKLKQSRFIYLCKKWLRTIINPKNILTILISSHKANLSSIKYFTLGWCSNANYSILKNLKNEIHSLKYRSLKNEILSALKPRQIANYGKHFGFELNITNSTFKKDMERLFKDKQSSDIQFQFLQEEKPLKLHSFVIAARSDFLQQLIFEEKSINRIKNISMNNKKREKKKKMNGNENENEKGKGKGKGNGKGRGKEKEKNKIIVTSSDTGSGDEEGKEGGKKTSTDQKNICIFSTNLIIEKIENIKISQTLIHQSNQKNLDRETRLLLKIKERNRYEYIVSIFRYMYGLDFILTFQKCVYLVYAYDSMKLHHNLLLLDSIKILKKNVSKENIFQILQISENCKLVKFKAFLIKKIVNDYWSHFLTNDSIEQLSPQLSKDILLYYTHENDKNKKIQNF</sequence>
<dbReference type="Proteomes" id="UP001150062">
    <property type="component" value="Unassembled WGS sequence"/>
</dbReference>
<feature type="compositionally biased region" description="Acidic residues" evidence="3">
    <location>
        <begin position="260"/>
        <end position="273"/>
    </location>
</feature>
<dbReference type="Gene3D" id="2.120.10.80">
    <property type="entry name" value="Kelch-type beta propeller"/>
    <property type="match status" value="2"/>
</dbReference>
<dbReference type="PANTHER" id="PTHR46093">
    <property type="entry name" value="ACYL-COA-BINDING DOMAIN-CONTAINING PROTEIN 5"/>
    <property type="match status" value="1"/>
</dbReference>
<keyword evidence="2" id="KW-0677">Repeat</keyword>
<feature type="region of interest" description="Disordered" evidence="3">
    <location>
        <begin position="133"/>
        <end position="189"/>
    </location>
</feature>
<evidence type="ECO:0000313" key="4">
    <source>
        <dbReference type="EMBL" id="KAJ6245926.1"/>
    </source>
</evidence>
<evidence type="ECO:0000256" key="3">
    <source>
        <dbReference type="SAM" id="MobiDB-lite"/>
    </source>
</evidence>